<dbReference type="RefSeq" id="WP_126811977.1">
    <property type="nucleotide sequence ID" value="NZ_NGKC01000002.1"/>
</dbReference>
<evidence type="ECO:0000313" key="1">
    <source>
        <dbReference type="EMBL" id="RSU13735.1"/>
    </source>
</evidence>
<sequence length="100" mass="10954">MAELTVTARAQKWFADEMGLEAGDGVRFFGKYGGSTNAHVGFSTGVAIAQPENPSVVVTEAGISYFFEEADDWFFGPYLLTVDVAEGQEEPTYLYTQINK</sequence>
<dbReference type="AlphaFoldDB" id="A0A430B080"/>
<dbReference type="InterPro" id="IPR035903">
    <property type="entry name" value="HesB-like_dom_sf"/>
</dbReference>
<name>A0A430B080_9ENTE</name>
<dbReference type="SUPFAM" id="SSF89360">
    <property type="entry name" value="HesB-like domain"/>
    <property type="match status" value="1"/>
</dbReference>
<evidence type="ECO:0008006" key="3">
    <source>
        <dbReference type="Google" id="ProtNLM"/>
    </source>
</evidence>
<accession>A0A430B080</accession>
<dbReference type="EMBL" id="NGKC01000002">
    <property type="protein sequence ID" value="RSU13735.1"/>
    <property type="molecule type" value="Genomic_DNA"/>
</dbReference>
<keyword evidence="2" id="KW-1185">Reference proteome</keyword>
<reference evidence="1 2" key="1">
    <citation type="submission" date="2017-05" db="EMBL/GenBank/DDBJ databases">
        <title>Vagococcus spp. assemblies.</title>
        <authorList>
            <person name="Gulvik C.A."/>
        </authorList>
    </citation>
    <scope>NUCLEOTIDE SEQUENCE [LARGE SCALE GENOMIC DNA]</scope>
    <source>
        <strain evidence="1 2">LMG 24798</strain>
    </source>
</reference>
<gene>
    <name evidence="1" type="ORF">CBF27_02210</name>
</gene>
<dbReference type="OrthoDB" id="1645729at2"/>
<comment type="caution">
    <text evidence="1">The sequence shown here is derived from an EMBL/GenBank/DDBJ whole genome shotgun (WGS) entry which is preliminary data.</text>
</comment>
<proteinExistence type="predicted"/>
<protein>
    <recommendedName>
        <fullName evidence="3">Iron-sulfur cluster biosynthesis protein</fullName>
    </recommendedName>
</protein>
<dbReference type="Proteomes" id="UP000286773">
    <property type="component" value="Unassembled WGS sequence"/>
</dbReference>
<evidence type="ECO:0000313" key="2">
    <source>
        <dbReference type="Proteomes" id="UP000286773"/>
    </source>
</evidence>
<organism evidence="1 2">
    <name type="scientific">Vagococcus acidifermentans</name>
    <dbReference type="NCBI Taxonomy" id="564710"/>
    <lineage>
        <taxon>Bacteria</taxon>
        <taxon>Bacillati</taxon>
        <taxon>Bacillota</taxon>
        <taxon>Bacilli</taxon>
        <taxon>Lactobacillales</taxon>
        <taxon>Enterococcaceae</taxon>
        <taxon>Vagococcus</taxon>
    </lineage>
</organism>